<dbReference type="GO" id="GO:0006508">
    <property type="term" value="P:proteolysis"/>
    <property type="evidence" value="ECO:0007669"/>
    <property type="project" value="UniProtKB-KW"/>
</dbReference>
<feature type="domain" description="YSIRK Gram-positive signal peptide" evidence="16">
    <location>
        <begin position="2"/>
        <end position="27"/>
    </location>
</feature>
<dbReference type="SUPFAM" id="SSF52025">
    <property type="entry name" value="PA domain"/>
    <property type="match status" value="1"/>
</dbReference>
<feature type="compositionally biased region" description="Polar residues" evidence="12">
    <location>
        <begin position="83"/>
        <end position="95"/>
    </location>
</feature>
<dbReference type="Pfam" id="PF04650">
    <property type="entry name" value="YSIRK_signal"/>
    <property type="match status" value="1"/>
</dbReference>
<keyword evidence="8 10" id="KW-0720">Serine protease</keyword>
<sequence length="1508" mass="162194">MEKKQKFSLRKYKVGAVSVLLGAVFLLSHAQVVTADELASNTDVVATVATTSSDSETPLEASVETALETVSSSETANPVAAQDSVSPETPLSLTKESPDNTSEETLSETESEPKATKTEEAAQPQNIDSNTVINVPKTWENGYKGQGMVVAIIDSGLDVEHDVLKISDMSKAKYKSEDEMKAAMEKAGITYGKWYNDKVIYGYNYVDVNTELKEADKTSHGMHVTGIAAGNPSKPVGEEYIYGVAPEAQVMFMRVFSDVHNRTGAALYVQAINDAVKLGADSINLSLGSATGSLANTDEQLNAAIEMARKAGVSVVIAAGNDGTFGSGHTLPLATNPDYGLVGNPSTARDAISVASFNNTTVMGEVVQIVGLENDEKLNHGKSSFTNPDVSDKKFENNKEYELVYAELGKPEDFAGKDFTGKLALIKRGEITFSDKIANAAANGAVGVVIFNHTAGEANISMGVDDDNGRTIPSIFIPAEFGEALAANSNLKLMFKGEVEKTAHPKTGEFSDFSSWGLTADGELKPDISAPGGGIFASINDNEYSSMNGTSMAAPHVAGAAALVKQYLKGAYPEKTAEELEALVKNLMMSTAKPHLNAETKAYSSPRQQGAGLLDATAAITTGLYVTGTDNYGSITLGNVGEVFSFDVVVHNITNETKTLNYKTHVNTDSVEKGLVTLSPKELSQIDGNVISIAPNSSTTVKITVDTTAYTEELSKEMPNGYYLEGFVRFVDPVDGADVISIPYVGFKGKFQDLDVLEKPVYELISDGKGGVYFAPKDDKVVPGREDFTGLVTFGSEVIYSNAETRINTGLKLLGTFANKDGKFVLEVDGSGTPYLAISPNGDGNQDFLALKGVFLRNYNNLMASVYRADDVNLENPLWSSEPAGGRKNYFSGVPENPKSTIVVPTEWSGYDNDGQPLEDGFYKYVLTYYPDVIGADKQTMVFDVVVDRQSPEITTAKYDDKTFVFTPRKPIVYGPSPIVRDQVFYLAKDSAGNASVIKRDPETGQITIGENKVYIAPNADGSFTLPLDLAKLSDFYYTVEDFAGNLVSAKVEDLVAVGNDLGLVEVNVLDQETNRPTAITYSFSVKDANGNLVTDLPRNGSAKNVLKLPFGTYTFEVFLYDTENSVMTDKKAVVVNLTEDASLQRANFFVKLLPKEALTVVFNQTVPEGTTVNLTTENGATISLPAAKYKEAAFGKDVPVGEYNLSVTLPEGFDILEDLSLTVLEGQQNVKTLTLINKQALLATSSEDMTENPVYYNADPELQKTYQEALKLAQQVAANKNDQATVDQATQALLKAKAALNGQATDKSALEKLAKASEELVNQEDVRYKHATSQVKSNFDKQLALAKQLLTKEHVSQTDIDEALALLDQAKAALNGVEPKSPNPVVPKPPVENDKESEDVAPAPPIVVQPSVQLDSAVVSTLNHSATNEPQNTGAILNNSLNAKPKSLAAVTGKQPDNVANITSKTQSLPQTGDQDSQLDKSMVLIGWIVLTISYLAYRFERKDKNI</sequence>
<dbReference type="CDD" id="cd07475">
    <property type="entry name" value="Peptidases_S8_C5a_Peptidase"/>
    <property type="match status" value="1"/>
</dbReference>
<dbReference type="InterPro" id="IPR022398">
    <property type="entry name" value="Peptidase_S8_His-AS"/>
</dbReference>
<feature type="region of interest" description="Disordered" evidence="12">
    <location>
        <begin position="50"/>
        <end position="129"/>
    </location>
</feature>
<feature type="domain" description="PA" evidence="15">
    <location>
        <begin position="400"/>
        <end position="485"/>
    </location>
</feature>
<keyword evidence="7 10" id="KW-0378">Hydrolase</keyword>
<dbReference type="InterPro" id="IPR023828">
    <property type="entry name" value="Peptidase_S8_Ser-AS"/>
</dbReference>
<feature type="compositionally biased region" description="Pro residues" evidence="12">
    <location>
        <begin position="1382"/>
        <end position="1391"/>
    </location>
</feature>
<feature type="active site" description="Charge relay system" evidence="9 10">
    <location>
        <position position="154"/>
    </location>
</feature>
<dbReference type="PROSITE" id="PS00136">
    <property type="entry name" value="SUBTILASE_ASP"/>
    <property type="match status" value="1"/>
</dbReference>
<evidence type="ECO:0000259" key="17">
    <source>
        <dbReference type="Pfam" id="PF06280"/>
    </source>
</evidence>
<dbReference type="OrthoDB" id="9798386at2"/>
<dbReference type="InterPro" id="IPR036852">
    <property type="entry name" value="Peptidase_S8/S53_dom_sf"/>
</dbReference>
<protein>
    <submittedName>
        <fullName evidence="18">SubtilisiN-like serine protease</fullName>
        <ecNumber evidence="18">3.4.21.110</ecNumber>
    </submittedName>
</protein>
<evidence type="ECO:0000256" key="12">
    <source>
        <dbReference type="SAM" id="MobiDB-lite"/>
    </source>
</evidence>
<feature type="region of interest" description="Disordered" evidence="12">
    <location>
        <begin position="1376"/>
        <end position="1402"/>
    </location>
</feature>
<dbReference type="SUPFAM" id="SSF46997">
    <property type="entry name" value="Bacterial immunoglobulin/albumin-binding domains"/>
    <property type="match status" value="1"/>
</dbReference>
<dbReference type="InterPro" id="IPR010435">
    <property type="entry name" value="C5a/SBT2-like_Fn3"/>
</dbReference>
<evidence type="ECO:0000256" key="5">
    <source>
        <dbReference type="ARBA" id="ARBA00022729"/>
    </source>
</evidence>
<dbReference type="InterPro" id="IPR023827">
    <property type="entry name" value="Peptidase_S8_Asp-AS"/>
</dbReference>
<dbReference type="SUPFAM" id="SSF52743">
    <property type="entry name" value="Subtilisin-like"/>
    <property type="match status" value="1"/>
</dbReference>
<keyword evidence="19" id="KW-1185">Reference proteome</keyword>
<dbReference type="Gene3D" id="3.40.50.200">
    <property type="entry name" value="Peptidase S8/S53 domain"/>
    <property type="match status" value="1"/>
</dbReference>
<dbReference type="GO" id="GO:0016020">
    <property type="term" value="C:membrane"/>
    <property type="evidence" value="ECO:0007669"/>
    <property type="project" value="InterPro"/>
</dbReference>
<name>A0A239SRZ1_9STRE</name>
<dbReference type="PRINTS" id="PR00723">
    <property type="entry name" value="SUBTILISIN"/>
</dbReference>
<dbReference type="InterPro" id="IPR050131">
    <property type="entry name" value="Peptidase_S8_subtilisin-like"/>
</dbReference>
<evidence type="ECO:0000256" key="8">
    <source>
        <dbReference type="ARBA" id="ARBA00022825"/>
    </source>
</evidence>
<dbReference type="PROSITE" id="PS00137">
    <property type="entry name" value="SUBTILASE_HIS"/>
    <property type="match status" value="1"/>
</dbReference>
<feature type="domain" description="Peptidase S8/S53" evidence="14">
    <location>
        <begin position="145"/>
        <end position="611"/>
    </location>
</feature>
<dbReference type="Pfam" id="PF06280">
    <property type="entry name" value="fn3_5"/>
    <property type="match status" value="1"/>
</dbReference>
<keyword evidence="4 10" id="KW-0645">Protease</keyword>
<feature type="active site" description="Charge relay system" evidence="9 10">
    <location>
        <position position="220"/>
    </location>
</feature>
<dbReference type="InterPro" id="IPR000209">
    <property type="entry name" value="Peptidase_S8/S53_dom"/>
</dbReference>
<dbReference type="CDD" id="cd02133">
    <property type="entry name" value="PA_C5a_like"/>
    <property type="match status" value="1"/>
</dbReference>
<evidence type="ECO:0000313" key="18">
    <source>
        <dbReference type="EMBL" id="SNU87484.1"/>
    </source>
</evidence>
<dbReference type="PROSITE" id="PS51892">
    <property type="entry name" value="SUBTILASE"/>
    <property type="match status" value="1"/>
</dbReference>
<keyword evidence="6" id="KW-0677">Repeat</keyword>
<evidence type="ECO:0000256" key="6">
    <source>
        <dbReference type="ARBA" id="ARBA00022737"/>
    </source>
</evidence>
<dbReference type="Pfam" id="PF00082">
    <property type="entry name" value="Peptidase_S8"/>
    <property type="match status" value="1"/>
</dbReference>
<feature type="domain" description="C5a peptidase/Subtilisin-like protease SBT2-like Fn3-like" evidence="17">
    <location>
        <begin position="635"/>
        <end position="745"/>
    </location>
</feature>
<evidence type="ECO:0000256" key="13">
    <source>
        <dbReference type="SAM" id="SignalP"/>
    </source>
</evidence>
<dbReference type="Pfam" id="PF02225">
    <property type="entry name" value="PA"/>
    <property type="match status" value="1"/>
</dbReference>
<proteinExistence type="inferred from homology"/>
<evidence type="ECO:0000256" key="2">
    <source>
        <dbReference type="ARBA" id="ARBA00022512"/>
    </source>
</evidence>
<feature type="active site" description="Charge relay system" evidence="9 10">
    <location>
        <position position="551"/>
    </location>
</feature>
<comment type="similarity">
    <text evidence="1 10 11">Belongs to the peptidase S8 family.</text>
</comment>
<keyword evidence="5 13" id="KW-0732">Signal</keyword>
<gene>
    <name evidence="18" type="primary">prtS</name>
    <name evidence="18" type="ORF">SAMEA4412692_00667</name>
</gene>
<evidence type="ECO:0000256" key="10">
    <source>
        <dbReference type="PROSITE-ProRule" id="PRU01240"/>
    </source>
</evidence>
<dbReference type="Pfam" id="PF07554">
    <property type="entry name" value="FIVAR"/>
    <property type="match status" value="2"/>
</dbReference>
<dbReference type="Gene3D" id="2.60.40.10">
    <property type="entry name" value="Immunoglobulins"/>
    <property type="match status" value="1"/>
</dbReference>
<dbReference type="EC" id="3.4.21.110" evidence="18"/>
<dbReference type="GO" id="GO:0004252">
    <property type="term" value="F:serine-type endopeptidase activity"/>
    <property type="evidence" value="ECO:0007669"/>
    <property type="project" value="UniProtKB-UniRule"/>
</dbReference>
<dbReference type="PANTHER" id="PTHR43806:SF11">
    <property type="entry name" value="CEREVISIN-RELATED"/>
    <property type="match status" value="1"/>
</dbReference>
<evidence type="ECO:0000313" key="19">
    <source>
        <dbReference type="Proteomes" id="UP000215185"/>
    </source>
</evidence>
<evidence type="ECO:0000256" key="9">
    <source>
        <dbReference type="PIRSR" id="PIRSR615500-1"/>
    </source>
</evidence>
<feature type="compositionally biased region" description="Acidic residues" evidence="12">
    <location>
        <begin position="101"/>
        <end position="110"/>
    </location>
</feature>
<accession>A0A239SRZ1</accession>
<dbReference type="InterPro" id="IPR046450">
    <property type="entry name" value="PA_dom_sf"/>
</dbReference>
<dbReference type="PROSITE" id="PS00138">
    <property type="entry name" value="SUBTILASE_SER"/>
    <property type="match status" value="1"/>
</dbReference>
<dbReference type="EMBL" id="LT906439">
    <property type="protein sequence ID" value="SNU87484.1"/>
    <property type="molecule type" value="Genomic_DNA"/>
</dbReference>
<feature type="compositionally biased region" description="Basic and acidic residues" evidence="12">
    <location>
        <begin position="111"/>
        <end position="120"/>
    </location>
</feature>
<feature type="signal peptide" evidence="13">
    <location>
        <begin position="1"/>
        <end position="30"/>
    </location>
</feature>
<dbReference type="eggNOG" id="COG1196">
    <property type="taxonomic scope" value="Bacteria"/>
</dbReference>
<dbReference type="STRING" id="1123308.GCA_000380085_00012"/>
<evidence type="ECO:0000259" key="14">
    <source>
        <dbReference type="Pfam" id="PF00082"/>
    </source>
</evidence>
<evidence type="ECO:0000259" key="15">
    <source>
        <dbReference type="Pfam" id="PF02225"/>
    </source>
</evidence>
<keyword evidence="3" id="KW-0964">Secreted</keyword>
<evidence type="ECO:0000256" key="7">
    <source>
        <dbReference type="ARBA" id="ARBA00022801"/>
    </source>
</evidence>
<dbReference type="InterPro" id="IPR015500">
    <property type="entry name" value="Peptidase_S8_subtilisin-rel"/>
</dbReference>
<dbReference type="Gene3D" id="1.20.120.1850">
    <property type="entry name" value="Ebh helix bundles repeating unit (S and A modules)"/>
    <property type="match status" value="1"/>
</dbReference>
<dbReference type="PANTHER" id="PTHR43806">
    <property type="entry name" value="PEPTIDASE S8"/>
    <property type="match status" value="1"/>
</dbReference>
<dbReference type="InterPro" id="IPR003137">
    <property type="entry name" value="PA_domain"/>
</dbReference>
<dbReference type="Gene3D" id="2.60.40.1710">
    <property type="entry name" value="Subtilisin-like superfamily"/>
    <property type="match status" value="1"/>
</dbReference>
<keyword evidence="2" id="KW-0134">Cell wall</keyword>
<dbReference type="Gene3D" id="3.50.30.30">
    <property type="match status" value="1"/>
</dbReference>
<evidence type="ECO:0000256" key="3">
    <source>
        <dbReference type="ARBA" id="ARBA00022525"/>
    </source>
</evidence>
<evidence type="ECO:0000256" key="11">
    <source>
        <dbReference type="RuleBase" id="RU003355"/>
    </source>
</evidence>
<dbReference type="InterPro" id="IPR034216">
    <property type="entry name" value="C5a_Peptidase"/>
</dbReference>
<evidence type="ECO:0000256" key="1">
    <source>
        <dbReference type="ARBA" id="ARBA00011073"/>
    </source>
</evidence>
<feature type="chain" id="PRO_5038686463" evidence="13">
    <location>
        <begin position="31"/>
        <end position="1508"/>
    </location>
</feature>
<dbReference type="InterPro" id="IPR009063">
    <property type="entry name" value="Ig/albumin-bd_sf"/>
</dbReference>
<organism evidence="18 19">
    <name type="scientific">Streptococcus merionis</name>
    <dbReference type="NCBI Taxonomy" id="400065"/>
    <lineage>
        <taxon>Bacteria</taxon>
        <taxon>Bacillati</taxon>
        <taxon>Bacillota</taxon>
        <taxon>Bacilli</taxon>
        <taxon>Lactobacillales</taxon>
        <taxon>Streptococcaceae</taxon>
        <taxon>Streptococcus</taxon>
    </lineage>
</organism>
<evidence type="ECO:0000256" key="4">
    <source>
        <dbReference type="ARBA" id="ARBA00022670"/>
    </source>
</evidence>
<dbReference type="Proteomes" id="UP000215185">
    <property type="component" value="Chromosome 1"/>
</dbReference>
<dbReference type="Gene3D" id="1.20.5.420">
    <property type="entry name" value="Immunoglobulin FC, subunit C"/>
    <property type="match status" value="1"/>
</dbReference>
<dbReference type="KEGG" id="smen:SAMEA4412692_0667"/>
<reference evidence="18 19" key="1">
    <citation type="submission" date="2017-06" db="EMBL/GenBank/DDBJ databases">
        <authorList>
            <consortium name="Pathogen Informatics"/>
        </authorList>
    </citation>
    <scope>NUCLEOTIDE SEQUENCE [LARGE SCALE GENOMIC DNA]</scope>
    <source>
        <strain evidence="18 19">NCTC13788</strain>
    </source>
</reference>
<dbReference type="eggNOG" id="COG1404">
    <property type="taxonomic scope" value="Bacteria"/>
</dbReference>
<dbReference type="InterPro" id="IPR005877">
    <property type="entry name" value="YSIRK_signal_dom"/>
</dbReference>
<dbReference type="NCBIfam" id="TIGR01168">
    <property type="entry name" value="YSIRK_signal"/>
    <property type="match status" value="1"/>
</dbReference>
<dbReference type="RefSeq" id="WP_018372565.1">
    <property type="nucleotide sequence ID" value="NZ_LT906439.1"/>
</dbReference>
<evidence type="ECO:0000259" key="16">
    <source>
        <dbReference type="Pfam" id="PF04650"/>
    </source>
</evidence>
<dbReference type="InterPro" id="IPR013783">
    <property type="entry name" value="Ig-like_fold"/>
</dbReference>